<dbReference type="EMBL" id="VWOX01000015">
    <property type="protein sequence ID" value="KAA5539997.1"/>
    <property type="molecule type" value="Genomic_DNA"/>
</dbReference>
<accession>A0A5M6CXQ1</accession>
<proteinExistence type="predicted"/>
<protein>
    <submittedName>
        <fullName evidence="1">Uncharacterized protein</fullName>
    </submittedName>
</protein>
<keyword evidence="2" id="KW-1185">Reference proteome</keyword>
<name>A0A5M6CXQ1_9BACT</name>
<organism evidence="1 2">
    <name type="scientific">Roseiconus nitratireducens</name>
    <dbReference type="NCBI Taxonomy" id="2605748"/>
    <lineage>
        <taxon>Bacteria</taxon>
        <taxon>Pseudomonadati</taxon>
        <taxon>Planctomycetota</taxon>
        <taxon>Planctomycetia</taxon>
        <taxon>Pirellulales</taxon>
        <taxon>Pirellulaceae</taxon>
        <taxon>Roseiconus</taxon>
    </lineage>
</organism>
<comment type="caution">
    <text evidence="1">The sequence shown here is derived from an EMBL/GenBank/DDBJ whole genome shotgun (WGS) entry which is preliminary data.</text>
</comment>
<sequence length="87" mass="9516">MHIELSNEATKRIEAAIGTADPETINRIFERVSRDRGLLIALTGDGIPAEDIAAVRRGIEEADAGKVQPFEEVDLEIRSHFGFGPKS</sequence>
<evidence type="ECO:0000313" key="2">
    <source>
        <dbReference type="Proteomes" id="UP000324479"/>
    </source>
</evidence>
<evidence type="ECO:0000313" key="1">
    <source>
        <dbReference type="EMBL" id="KAA5539997.1"/>
    </source>
</evidence>
<dbReference type="Proteomes" id="UP000324479">
    <property type="component" value="Unassembled WGS sequence"/>
</dbReference>
<gene>
    <name evidence="1" type="ORF">FYK55_21995</name>
</gene>
<reference evidence="1 2" key="1">
    <citation type="submission" date="2019-08" db="EMBL/GenBank/DDBJ databases">
        <authorList>
            <person name="Dhanesh K."/>
            <person name="Kumar G."/>
            <person name="Sasikala C."/>
            <person name="Venkata Ramana C."/>
        </authorList>
    </citation>
    <scope>NUCLEOTIDE SEQUENCE [LARGE SCALE GENOMIC DNA]</scope>
    <source>
        <strain evidence="1 2">JC645</strain>
    </source>
</reference>
<dbReference type="RefSeq" id="WP_150078789.1">
    <property type="nucleotide sequence ID" value="NZ_VWOX01000015.1"/>
</dbReference>
<dbReference type="AlphaFoldDB" id="A0A5M6CXQ1"/>